<dbReference type="Proteomes" id="UP000008037">
    <property type="component" value="Chromosome"/>
</dbReference>
<dbReference type="EMBL" id="CP002408">
    <property type="protein sequence ID" value="AFU57364.1"/>
    <property type="molecule type" value="Genomic_DNA"/>
</dbReference>
<sequence>MYTTDIDSGTVSIINATNNMLIRQIDTGERAVHGIAIFNDMLYVGMSMAERC</sequence>
<keyword evidence="2" id="KW-1185">Reference proteome</keyword>
<dbReference type="STRING" id="1237085.Ngar_c04170"/>
<evidence type="ECO:0000313" key="1">
    <source>
        <dbReference type="EMBL" id="AFU57364.1"/>
    </source>
</evidence>
<proteinExistence type="predicted"/>
<dbReference type="AlphaFoldDB" id="K0ILU6"/>
<dbReference type="SUPFAM" id="SSF63825">
    <property type="entry name" value="YWTD domain"/>
    <property type="match status" value="1"/>
</dbReference>
<dbReference type="KEGG" id="nga:Ngar_c04170"/>
<evidence type="ECO:0000313" key="2">
    <source>
        <dbReference type="Proteomes" id="UP000008037"/>
    </source>
</evidence>
<organism evidence="1 2">
    <name type="scientific">Nitrososphaera gargensis (strain Ga9.2)</name>
    <dbReference type="NCBI Taxonomy" id="1237085"/>
    <lineage>
        <taxon>Archaea</taxon>
        <taxon>Nitrososphaerota</taxon>
        <taxon>Nitrososphaeria</taxon>
        <taxon>Nitrososphaerales</taxon>
        <taxon>Nitrososphaeraceae</taxon>
        <taxon>Nitrososphaera</taxon>
    </lineage>
</organism>
<dbReference type="InterPro" id="IPR015943">
    <property type="entry name" value="WD40/YVTN_repeat-like_dom_sf"/>
</dbReference>
<reference evidence="1 2" key="1">
    <citation type="journal article" date="2012" name="Environ. Microbiol.">
        <title>The genome of the ammonia-oxidizing Candidatus Nitrososphaera gargensis: insights into metabolic versatility and environmental adaptations.</title>
        <authorList>
            <person name="Spang A."/>
            <person name="Poehlein A."/>
            <person name="Offre P."/>
            <person name="Zumbragel S."/>
            <person name="Haider S."/>
            <person name="Rychlik N."/>
            <person name="Nowka B."/>
            <person name="Schmeisser C."/>
            <person name="Lebedeva E.V."/>
            <person name="Rattei T."/>
            <person name="Bohm C."/>
            <person name="Schmid M."/>
            <person name="Galushko A."/>
            <person name="Hatzenpichler R."/>
            <person name="Weinmaier T."/>
            <person name="Daniel R."/>
            <person name="Schleper C."/>
            <person name="Spieck E."/>
            <person name="Streit W."/>
            <person name="Wagner M."/>
        </authorList>
    </citation>
    <scope>NUCLEOTIDE SEQUENCE [LARGE SCALE GENOMIC DNA]</scope>
    <source>
        <strain evidence="2">Ga9.2</strain>
    </source>
</reference>
<dbReference type="HOGENOM" id="CLU_3075466_0_0_2"/>
<gene>
    <name evidence="1" type="ordered locus">Ngar_c04170</name>
</gene>
<protein>
    <submittedName>
        <fullName evidence="1">Uncharacterized protein</fullName>
    </submittedName>
</protein>
<accession>K0ILU6</accession>
<dbReference type="Gene3D" id="2.130.10.10">
    <property type="entry name" value="YVTN repeat-like/Quinoprotein amine dehydrogenase"/>
    <property type="match status" value="1"/>
</dbReference>
<dbReference type="InParanoid" id="K0ILU6"/>
<dbReference type="BioCyc" id="CNIT1237085:G1324-416-MONOMER"/>
<name>K0ILU6_NITGG</name>